<protein>
    <submittedName>
        <fullName evidence="2">Uncharacterized protein</fullName>
    </submittedName>
</protein>
<sequence length="92" mass="9331">MENGGPGGCANGRGGRGVGGDAGGGFIFGGNGGQGGNGRDDALNKDGNIDISIANRQVEPESDSDEEPIQRCTRCGNRPIQEEGNRSQNAGR</sequence>
<evidence type="ECO:0000256" key="1">
    <source>
        <dbReference type="SAM" id="MobiDB-lite"/>
    </source>
</evidence>
<comment type="caution">
    <text evidence="2">The sequence shown here is derived from an EMBL/GenBank/DDBJ whole genome shotgun (WGS) entry which is preliminary data.</text>
</comment>
<keyword evidence="3" id="KW-1185">Reference proteome</keyword>
<dbReference type="AlphaFoldDB" id="A0A9D4C0I8"/>
<feature type="region of interest" description="Disordered" evidence="1">
    <location>
        <begin position="1"/>
        <end position="92"/>
    </location>
</feature>
<reference evidence="2" key="1">
    <citation type="journal article" date="2019" name="bioRxiv">
        <title>The Genome of the Zebra Mussel, Dreissena polymorpha: A Resource for Invasive Species Research.</title>
        <authorList>
            <person name="McCartney M.A."/>
            <person name="Auch B."/>
            <person name="Kono T."/>
            <person name="Mallez S."/>
            <person name="Zhang Y."/>
            <person name="Obille A."/>
            <person name="Becker A."/>
            <person name="Abrahante J.E."/>
            <person name="Garbe J."/>
            <person name="Badalamenti J.P."/>
            <person name="Herman A."/>
            <person name="Mangelson H."/>
            <person name="Liachko I."/>
            <person name="Sullivan S."/>
            <person name="Sone E.D."/>
            <person name="Koren S."/>
            <person name="Silverstein K.A.T."/>
            <person name="Beckman K.B."/>
            <person name="Gohl D.M."/>
        </authorList>
    </citation>
    <scope>NUCLEOTIDE SEQUENCE</scope>
    <source>
        <strain evidence="2">Duluth1</strain>
        <tissue evidence="2">Whole animal</tissue>
    </source>
</reference>
<feature type="compositionally biased region" description="Basic and acidic residues" evidence="1">
    <location>
        <begin position="38"/>
        <end position="48"/>
    </location>
</feature>
<dbReference type="EMBL" id="JAIWYP010000013">
    <property type="protein sequence ID" value="KAH3714954.1"/>
    <property type="molecule type" value="Genomic_DNA"/>
</dbReference>
<feature type="compositionally biased region" description="Gly residues" evidence="1">
    <location>
        <begin position="1"/>
        <end position="37"/>
    </location>
</feature>
<gene>
    <name evidence="2" type="ORF">DPMN_057657</name>
</gene>
<organism evidence="2 3">
    <name type="scientific">Dreissena polymorpha</name>
    <name type="common">Zebra mussel</name>
    <name type="synonym">Mytilus polymorpha</name>
    <dbReference type="NCBI Taxonomy" id="45954"/>
    <lineage>
        <taxon>Eukaryota</taxon>
        <taxon>Metazoa</taxon>
        <taxon>Spiralia</taxon>
        <taxon>Lophotrochozoa</taxon>
        <taxon>Mollusca</taxon>
        <taxon>Bivalvia</taxon>
        <taxon>Autobranchia</taxon>
        <taxon>Heteroconchia</taxon>
        <taxon>Euheterodonta</taxon>
        <taxon>Imparidentia</taxon>
        <taxon>Neoheterodontei</taxon>
        <taxon>Myida</taxon>
        <taxon>Dreissenoidea</taxon>
        <taxon>Dreissenidae</taxon>
        <taxon>Dreissena</taxon>
    </lineage>
</organism>
<dbReference type="Proteomes" id="UP000828390">
    <property type="component" value="Unassembled WGS sequence"/>
</dbReference>
<name>A0A9D4C0I8_DREPO</name>
<evidence type="ECO:0000313" key="3">
    <source>
        <dbReference type="Proteomes" id="UP000828390"/>
    </source>
</evidence>
<proteinExistence type="predicted"/>
<accession>A0A9D4C0I8</accession>
<evidence type="ECO:0000313" key="2">
    <source>
        <dbReference type="EMBL" id="KAH3714954.1"/>
    </source>
</evidence>
<reference evidence="2" key="2">
    <citation type="submission" date="2020-11" db="EMBL/GenBank/DDBJ databases">
        <authorList>
            <person name="McCartney M.A."/>
            <person name="Auch B."/>
            <person name="Kono T."/>
            <person name="Mallez S."/>
            <person name="Becker A."/>
            <person name="Gohl D.M."/>
            <person name="Silverstein K.A.T."/>
            <person name="Koren S."/>
            <person name="Bechman K.B."/>
            <person name="Herman A."/>
            <person name="Abrahante J.E."/>
            <person name="Garbe J."/>
        </authorList>
    </citation>
    <scope>NUCLEOTIDE SEQUENCE</scope>
    <source>
        <strain evidence="2">Duluth1</strain>
        <tissue evidence="2">Whole animal</tissue>
    </source>
</reference>